<keyword evidence="3" id="KW-1185">Reference proteome</keyword>
<accession>A0A1W2FYX4</accession>
<protein>
    <submittedName>
        <fullName evidence="2">Uncharacterized protein</fullName>
    </submittedName>
</protein>
<feature type="compositionally biased region" description="Basic and acidic residues" evidence="1">
    <location>
        <begin position="19"/>
        <end position="31"/>
    </location>
</feature>
<proteinExistence type="predicted"/>
<reference evidence="2 3" key="1">
    <citation type="submission" date="2017-04" db="EMBL/GenBank/DDBJ databases">
        <authorList>
            <person name="Afonso C.L."/>
            <person name="Miller P.J."/>
            <person name="Scott M.A."/>
            <person name="Spackman E."/>
            <person name="Goraichik I."/>
            <person name="Dimitrov K.M."/>
            <person name="Suarez D.L."/>
            <person name="Swayne D.E."/>
        </authorList>
    </citation>
    <scope>NUCLEOTIDE SEQUENCE [LARGE SCALE GENOMIC DNA]</scope>
    <source>
        <strain evidence="2 3">DSM 43828</strain>
    </source>
</reference>
<dbReference type="AlphaFoldDB" id="A0A1W2FYX4"/>
<feature type="compositionally biased region" description="Polar residues" evidence="1">
    <location>
        <begin position="32"/>
        <end position="41"/>
    </location>
</feature>
<sequence length="226" mass="24585">MPHGDDRPDSARVKPARAAVERPYHDGRGQRSESQSLATEFSSHSGRVRTVQSGLGHCTITNHAPLIARQVCNVPVWIVSRGPSTLPWASGCLRASALVMVVGRLGCCASPAWEWEKIGRVRSACRCLRCGKLTSTDLCCAGGSLFPQVTLLYGPVWGSRGRRFNPVVPTVASRPSDLNESSGRRAFLCLPDDHALTVHIDLNQDQQADSGAKLEWIMKLFDPTAK</sequence>
<feature type="region of interest" description="Disordered" evidence="1">
    <location>
        <begin position="1"/>
        <end position="41"/>
    </location>
</feature>
<organism evidence="2 3">
    <name type="scientific">Kibdelosporangium aridum</name>
    <dbReference type="NCBI Taxonomy" id="2030"/>
    <lineage>
        <taxon>Bacteria</taxon>
        <taxon>Bacillati</taxon>
        <taxon>Actinomycetota</taxon>
        <taxon>Actinomycetes</taxon>
        <taxon>Pseudonocardiales</taxon>
        <taxon>Pseudonocardiaceae</taxon>
        <taxon>Kibdelosporangium</taxon>
    </lineage>
</organism>
<dbReference type="EMBL" id="FWXV01000020">
    <property type="protein sequence ID" value="SMD27101.1"/>
    <property type="molecule type" value="Genomic_DNA"/>
</dbReference>
<evidence type="ECO:0000313" key="2">
    <source>
        <dbReference type="EMBL" id="SMD27101.1"/>
    </source>
</evidence>
<dbReference type="Proteomes" id="UP000192674">
    <property type="component" value="Unassembled WGS sequence"/>
</dbReference>
<gene>
    <name evidence="2" type="ORF">SAMN05661093_10698</name>
</gene>
<evidence type="ECO:0000256" key="1">
    <source>
        <dbReference type="SAM" id="MobiDB-lite"/>
    </source>
</evidence>
<name>A0A1W2FYX4_KIBAR</name>
<evidence type="ECO:0000313" key="3">
    <source>
        <dbReference type="Proteomes" id="UP000192674"/>
    </source>
</evidence>
<feature type="compositionally biased region" description="Basic and acidic residues" evidence="1">
    <location>
        <begin position="1"/>
        <end position="12"/>
    </location>
</feature>